<evidence type="ECO:0008006" key="4">
    <source>
        <dbReference type="Google" id="ProtNLM"/>
    </source>
</evidence>
<dbReference type="OrthoDB" id="4736382at2759"/>
<accession>A0A8K0WTJ8</accession>
<comment type="caution">
    <text evidence="2">The sequence shown here is derived from an EMBL/GenBank/DDBJ whole genome shotgun (WGS) entry which is preliminary data.</text>
</comment>
<evidence type="ECO:0000256" key="1">
    <source>
        <dbReference type="SAM" id="MobiDB-lite"/>
    </source>
</evidence>
<dbReference type="EMBL" id="JAGPNK010000005">
    <property type="protein sequence ID" value="KAH7321246.1"/>
    <property type="molecule type" value="Genomic_DNA"/>
</dbReference>
<keyword evidence="3" id="KW-1185">Reference proteome</keyword>
<feature type="region of interest" description="Disordered" evidence="1">
    <location>
        <begin position="82"/>
        <end position="181"/>
    </location>
</feature>
<feature type="compositionally biased region" description="Basic and acidic residues" evidence="1">
    <location>
        <begin position="137"/>
        <end position="150"/>
    </location>
</feature>
<sequence length="461" mass="50865">MVGSASYRNEEIKWLLDQLVEGEEAKAIIDGFKRNFKRSLTKNQLRYIKNKYGRAPEFKYDNPLRVPPPPVLSDHICACSPLVNAQPRNPNRKRARQKRKAIASTENPEADASASREQTDAAFGSDIVSGDPALTSRRPEGKSRDARVDTSEGLSSGRPSYDSLADDSARMSSVKYEEDDEDDIRNAAAYSGQLQNLQGTDAALVEAPVNLFEPSARTNWALQDGLGTSFVPQPPGLYQLPSPQGELDHSTLSHILAQQQGGWDALPPDAMNAGWEWYEHPVINNHYHDAVYLDNPQNEWYKAQESFIPYPDTMPPEYINYGHSLPADSIPFPESAPRDDETGNPRPYQLPPSQDMGMATARDAISSSSYATPFVDPYAYYLRQKASTGEMHWPPCAFPGLIYDASDGAYPDAQFAAEAWESAYHHCAGMTHPPYPIGNVNASCYGDDSAFIASLPSPPAT</sequence>
<dbReference type="AlphaFoldDB" id="A0A8K0WTJ8"/>
<evidence type="ECO:0000313" key="2">
    <source>
        <dbReference type="EMBL" id="KAH7321246.1"/>
    </source>
</evidence>
<name>A0A8K0WTJ8_9HYPO</name>
<feature type="region of interest" description="Disordered" evidence="1">
    <location>
        <begin position="329"/>
        <end position="356"/>
    </location>
</feature>
<protein>
    <recommendedName>
        <fullName evidence="4">Clr5 domain-containing protein</fullName>
    </recommendedName>
</protein>
<feature type="compositionally biased region" description="Basic residues" evidence="1">
    <location>
        <begin position="90"/>
        <end position="101"/>
    </location>
</feature>
<reference evidence="2" key="1">
    <citation type="journal article" date="2021" name="Nat. Commun.">
        <title>Genetic determinants of endophytism in the Arabidopsis root mycobiome.</title>
        <authorList>
            <person name="Mesny F."/>
            <person name="Miyauchi S."/>
            <person name="Thiergart T."/>
            <person name="Pickel B."/>
            <person name="Atanasova L."/>
            <person name="Karlsson M."/>
            <person name="Huettel B."/>
            <person name="Barry K.W."/>
            <person name="Haridas S."/>
            <person name="Chen C."/>
            <person name="Bauer D."/>
            <person name="Andreopoulos W."/>
            <person name="Pangilinan J."/>
            <person name="LaButti K."/>
            <person name="Riley R."/>
            <person name="Lipzen A."/>
            <person name="Clum A."/>
            <person name="Drula E."/>
            <person name="Henrissat B."/>
            <person name="Kohler A."/>
            <person name="Grigoriev I.V."/>
            <person name="Martin F.M."/>
            <person name="Hacquard S."/>
        </authorList>
    </citation>
    <scope>NUCLEOTIDE SEQUENCE</scope>
    <source>
        <strain evidence="2">MPI-CAGE-CH-0235</strain>
    </source>
</reference>
<organism evidence="2 3">
    <name type="scientific">Stachybotrys elegans</name>
    <dbReference type="NCBI Taxonomy" id="80388"/>
    <lineage>
        <taxon>Eukaryota</taxon>
        <taxon>Fungi</taxon>
        <taxon>Dikarya</taxon>
        <taxon>Ascomycota</taxon>
        <taxon>Pezizomycotina</taxon>
        <taxon>Sordariomycetes</taxon>
        <taxon>Hypocreomycetidae</taxon>
        <taxon>Hypocreales</taxon>
        <taxon>Stachybotryaceae</taxon>
        <taxon>Stachybotrys</taxon>
    </lineage>
</organism>
<gene>
    <name evidence="2" type="ORF">B0I35DRAFT_501362</name>
</gene>
<proteinExistence type="predicted"/>
<evidence type="ECO:0000313" key="3">
    <source>
        <dbReference type="Proteomes" id="UP000813444"/>
    </source>
</evidence>
<dbReference type="Proteomes" id="UP000813444">
    <property type="component" value="Unassembled WGS sequence"/>
</dbReference>